<accession>A0A5B9M9L5</accession>
<dbReference type="KEGG" id="smam:Mal15_14130"/>
<evidence type="ECO:0000256" key="1">
    <source>
        <dbReference type="SAM" id="MobiDB-lite"/>
    </source>
</evidence>
<dbReference type="AlphaFoldDB" id="A0A5B9M9L5"/>
<reference evidence="2 3" key="1">
    <citation type="submission" date="2019-02" db="EMBL/GenBank/DDBJ databases">
        <title>Planctomycetal bacteria perform biofilm scaping via a novel small molecule.</title>
        <authorList>
            <person name="Jeske O."/>
            <person name="Boedeker C."/>
            <person name="Wiegand S."/>
            <person name="Breitling P."/>
            <person name="Kallscheuer N."/>
            <person name="Jogler M."/>
            <person name="Rohde M."/>
            <person name="Petersen J."/>
            <person name="Medema M.H."/>
            <person name="Surup F."/>
            <person name="Jogler C."/>
        </authorList>
    </citation>
    <scope>NUCLEOTIDE SEQUENCE [LARGE SCALE GENOMIC DNA]</scope>
    <source>
        <strain evidence="2 3">Mal15</strain>
    </source>
</reference>
<proteinExistence type="predicted"/>
<feature type="region of interest" description="Disordered" evidence="1">
    <location>
        <begin position="1"/>
        <end position="23"/>
    </location>
</feature>
<sequence length="270" mass="30292">MQNRASSTSIASSGGDTRVQSSHSTTDLAGRFITLIENAEDRLRLMRKKAVTEFSKHEERMIHFAATQKQIKRIIDDRLGVLTSQSIFSDATLTDGDGIGCTAGTRSSGSITTITLPISATRHKAMEFSLRVFHDTDVKTAVVEYRMQVLPVFVRFAARDQLTIPIADETDTCVIDWIDAKLVGFVETYFDVFFHREYQRKHLVTDPVFGIPFPKSMASDIRERHGLTLHFFTEESCRLFDERPSYYLGAPFGSTVDPGCTAPVSLRNEP</sequence>
<dbReference type="Proteomes" id="UP000321353">
    <property type="component" value="Chromosome"/>
</dbReference>
<protein>
    <submittedName>
        <fullName evidence="2">Uncharacterized protein</fullName>
    </submittedName>
</protein>
<keyword evidence="3" id="KW-1185">Reference proteome</keyword>
<evidence type="ECO:0000313" key="3">
    <source>
        <dbReference type="Proteomes" id="UP000321353"/>
    </source>
</evidence>
<organism evidence="2 3">
    <name type="scientific">Stieleria maiorica</name>
    <dbReference type="NCBI Taxonomy" id="2795974"/>
    <lineage>
        <taxon>Bacteria</taxon>
        <taxon>Pseudomonadati</taxon>
        <taxon>Planctomycetota</taxon>
        <taxon>Planctomycetia</taxon>
        <taxon>Pirellulales</taxon>
        <taxon>Pirellulaceae</taxon>
        <taxon>Stieleria</taxon>
    </lineage>
</organism>
<name>A0A5B9M9L5_9BACT</name>
<dbReference type="RefSeq" id="WP_147867064.1">
    <property type="nucleotide sequence ID" value="NZ_CP036264.1"/>
</dbReference>
<evidence type="ECO:0000313" key="2">
    <source>
        <dbReference type="EMBL" id="QEF97373.1"/>
    </source>
</evidence>
<gene>
    <name evidence="2" type="ORF">Mal15_14130</name>
</gene>
<dbReference type="EMBL" id="CP036264">
    <property type="protein sequence ID" value="QEF97373.1"/>
    <property type="molecule type" value="Genomic_DNA"/>
</dbReference>